<proteinExistence type="predicted"/>
<name>A0A8J3Q578_9ACTN</name>
<organism evidence="1 2">
    <name type="scientific">Rhizocola hellebori</name>
    <dbReference type="NCBI Taxonomy" id="1392758"/>
    <lineage>
        <taxon>Bacteria</taxon>
        <taxon>Bacillati</taxon>
        <taxon>Actinomycetota</taxon>
        <taxon>Actinomycetes</taxon>
        <taxon>Micromonosporales</taxon>
        <taxon>Micromonosporaceae</taxon>
        <taxon>Rhizocola</taxon>
    </lineage>
</organism>
<dbReference type="AlphaFoldDB" id="A0A8J3Q578"/>
<evidence type="ECO:0000313" key="2">
    <source>
        <dbReference type="Proteomes" id="UP000612899"/>
    </source>
</evidence>
<protein>
    <submittedName>
        <fullName evidence="1">Uncharacterized protein</fullName>
    </submittedName>
</protein>
<keyword evidence="2" id="KW-1185">Reference proteome</keyword>
<dbReference type="PROSITE" id="PS51257">
    <property type="entry name" value="PROKAR_LIPOPROTEIN"/>
    <property type="match status" value="1"/>
</dbReference>
<evidence type="ECO:0000313" key="1">
    <source>
        <dbReference type="EMBL" id="GIH03961.1"/>
    </source>
</evidence>
<reference evidence="1" key="1">
    <citation type="submission" date="2021-01" db="EMBL/GenBank/DDBJ databases">
        <title>Whole genome shotgun sequence of Rhizocola hellebori NBRC 109834.</title>
        <authorList>
            <person name="Komaki H."/>
            <person name="Tamura T."/>
        </authorList>
    </citation>
    <scope>NUCLEOTIDE SEQUENCE</scope>
    <source>
        <strain evidence="1">NBRC 109834</strain>
    </source>
</reference>
<accession>A0A8J3Q578</accession>
<sequence>MPLTRAGQSAGMKRTLVIVTVLLTTFAAAGCRAREDRATPADRPAAVVSPTPAAGLAPQVASSKVAVNLSEVDGMLAELEKQLTEADKTPDADE</sequence>
<gene>
    <name evidence="1" type="ORF">Rhe02_20280</name>
</gene>
<dbReference type="EMBL" id="BONY01000010">
    <property type="protein sequence ID" value="GIH03961.1"/>
    <property type="molecule type" value="Genomic_DNA"/>
</dbReference>
<dbReference type="Proteomes" id="UP000612899">
    <property type="component" value="Unassembled WGS sequence"/>
</dbReference>
<comment type="caution">
    <text evidence="1">The sequence shown here is derived from an EMBL/GenBank/DDBJ whole genome shotgun (WGS) entry which is preliminary data.</text>
</comment>